<accession>A0ABU3RC84</accession>
<sequence>MDFKLYKTFYPQITDFYVYYSLGDTGIMPGVVRSGKDVYEQVHNNPDF</sequence>
<gene>
    <name evidence="1" type="ORF">RQP52_12310</name>
</gene>
<dbReference type="RefSeq" id="WP_315951785.1">
    <property type="nucleotide sequence ID" value="NZ_JAWCUD010000003.1"/>
</dbReference>
<dbReference type="EMBL" id="JAWCUD010000003">
    <property type="protein sequence ID" value="MDU0201880.1"/>
    <property type="molecule type" value="Genomic_DNA"/>
</dbReference>
<evidence type="ECO:0000313" key="1">
    <source>
        <dbReference type="EMBL" id="MDU0201880.1"/>
    </source>
</evidence>
<evidence type="ECO:0000313" key="2">
    <source>
        <dbReference type="Proteomes" id="UP001260980"/>
    </source>
</evidence>
<proteinExistence type="predicted"/>
<keyword evidence="2" id="KW-1185">Reference proteome</keyword>
<protein>
    <submittedName>
        <fullName evidence="1">Uncharacterized protein</fullName>
    </submittedName>
</protein>
<organism evidence="1 2">
    <name type="scientific">Paenibacillus violae</name>
    <dbReference type="NCBI Taxonomy" id="3077234"/>
    <lineage>
        <taxon>Bacteria</taxon>
        <taxon>Bacillati</taxon>
        <taxon>Bacillota</taxon>
        <taxon>Bacilli</taxon>
        <taxon>Bacillales</taxon>
        <taxon>Paenibacillaceae</taxon>
        <taxon>Paenibacillus</taxon>
    </lineage>
</organism>
<reference evidence="1 2" key="1">
    <citation type="submission" date="2023-10" db="EMBL/GenBank/DDBJ databases">
        <title>Paenibacillus strain PFR10 Genome sequencing and assembly.</title>
        <authorList>
            <person name="Kim I."/>
        </authorList>
    </citation>
    <scope>NUCLEOTIDE SEQUENCE [LARGE SCALE GENOMIC DNA]</scope>
    <source>
        <strain evidence="1 2">PFR10</strain>
    </source>
</reference>
<name>A0ABU3RC84_9BACL</name>
<comment type="caution">
    <text evidence="1">The sequence shown here is derived from an EMBL/GenBank/DDBJ whole genome shotgun (WGS) entry which is preliminary data.</text>
</comment>
<dbReference type="Proteomes" id="UP001260980">
    <property type="component" value="Unassembled WGS sequence"/>
</dbReference>